<gene>
    <name evidence="2" type="ORF">OU415_33095</name>
</gene>
<reference evidence="2 3" key="1">
    <citation type="submission" date="2022-11" db="EMBL/GenBank/DDBJ databases">
        <title>Draft genome sequence of Saccharopolyspora sp. WRP15-2 isolated from rhizosphere soils of wild rice in Thailand.</title>
        <authorList>
            <person name="Duangmal K."/>
            <person name="Kammanee S."/>
            <person name="Muangham S."/>
        </authorList>
    </citation>
    <scope>NUCLEOTIDE SEQUENCE [LARGE SCALE GENOMIC DNA]</scope>
    <source>
        <strain evidence="2 3">WRP15-2</strain>
    </source>
</reference>
<comment type="caution">
    <text evidence="2">The sequence shown here is derived from an EMBL/GenBank/DDBJ whole genome shotgun (WGS) entry which is preliminary data.</text>
</comment>
<organism evidence="2 3">
    <name type="scientific">Saccharopolyspora oryzae</name>
    <dbReference type="NCBI Taxonomy" id="2997343"/>
    <lineage>
        <taxon>Bacteria</taxon>
        <taxon>Bacillati</taxon>
        <taxon>Actinomycetota</taxon>
        <taxon>Actinomycetes</taxon>
        <taxon>Pseudonocardiales</taxon>
        <taxon>Pseudonocardiaceae</taxon>
        <taxon>Saccharopolyspora</taxon>
    </lineage>
</organism>
<evidence type="ECO:0000313" key="3">
    <source>
        <dbReference type="Proteomes" id="UP001210380"/>
    </source>
</evidence>
<sequence length="44" mass="4665">MSIGWNSARAGAQARGTGRSAVRGVIDQAKRPAPELGPHRPDLR</sequence>
<dbReference type="Proteomes" id="UP001210380">
    <property type="component" value="Unassembled WGS sequence"/>
</dbReference>
<dbReference type="EMBL" id="JAQGLA010000095">
    <property type="protein sequence ID" value="MDA3630304.1"/>
    <property type="molecule type" value="Genomic_DNA"/>
</dbReference>
<feature type="compositionally biased region" description="Low complexity" evidence="1">
    <location>
        <begin position="8"/>
        <end position="21"/>
    </location>
</feature>
<protein>
    <submittedName>
        <fullName evidence="2">Uncharacterized protein</fullName>
    </submittedName>
</protein>
<name>A0ABT4V8L5_9PSEU</name>
<evidence type="ECO:0000256" key="1">
    <source>
        <dbReference type="SAM" id="MobiDB-lite"/>
    </source>
</evidence>
<proteinExistence type="predicted"/>
<feature type="compositionally biased region" description="Basic and acidic residues" evidence="1">
    <location>
        <begin position="28"/>
        <end position="44"/>
    </location>
</feature>
<keyword evidence="3" id="KW-1185">Reference proteome</keyword>
<dbReference type="RefSeq" id="WP_270953463.1">
    <property type="nucleotide sequence ID" value="NZ_JAQGLA010000095.1"/>
</dbReference>
<accession>A0ABT4V8L5</accession>
<evidence type="ECO:0000313" key="2">
    <source>
        <dbReference type="EMBL" id="MDA3630304.1"/>
    </source>
</evidence>
<feature type="region of interest" description="Disordered" evidence="1">
    <location>
        <begin position="1"/>
        <end position="44"/>
    </location>
</feature>